<keyword evidence="2" id="KW-0238">DNA-binding</keyword>
<keyword evidence="4" id="KW-1185">Reference proteome</keyword>
<dbReference type="EMBL" id="CAXDID020000554">
    <property type="protein sequence ID" value="CAL6102345.1"/>
    <property type="molecule type" value="Genomic_DNA"/>
</dbReference>
<gene>
    <name evidence="2" type="ORF">HINF_LOCUS5049</name>
    <name evidence="3" type="ORF">HINF_LOCUS71622</name>
</gene>
<dbReference type="SUPFAM" id="SSF46689">
    <property type="entry name" value="Homeodomain-like"/>
    <property type="match status" value="1"/>
</dbReference>
<evidence type="ECO:0000313" key="2">
    <source>
        <dbReference type="EMBL" id="CAI9917404.1"/>
    </source>
</evidence>
<name>A0AA86ND11_9EUKA</name>
<evidence type="ECO:0000259" key="1">
    <source>
        <dbReference type="SMART" id="SM00717"/>
    </source>
</evidence>
<dbReference type="InterPro" id="IPR001005">
    <property type="entry name" value="SANT/Myb"/>
</dbReference>
<dbReference type="InterPro" id="IPR009057">
    <property type="entry name" value="Homeodomain-like_sf"/>
</dbReference>
<comment type="caution">
    <text evidence="2">The sequence shown here is derived from an EMBL/GenBank/DDBJ whole genome shotgun (WGS) entry which is preliminary data.</text>
</comment>
<feature type="domain" description="Myb-like" evidence="1">
    <location>
        <begin position="9"/>
        <end position="56"/>
    </location>
</feature>
<reference evidence="2" key="1">
    <citation type="submission" date="2023-06" db="EMBL/GenBank/DDBJ databases">
        <authorList>
            <person name="Kurt Z."/>
        </authorList>
    </citation>
    <scope>NUCLEOTIDE SEQUENCE</scope>
</reference>
<accession>A0AA86ND11</accession>
<dbReference type="EMBL" id="CATOUU010000131">
    <property type="protein sequence ID" value="CAI9917404.1"/>
    <property type="molecule type" value="Genomic_DNA"/>
</dbReference>
<dbReference type="SMART" id="SM00717">
    <property type="entry name" value="SANT"/>
    <property type="match status" value="1"/>
</dbReference>
<organism evidence="2">
    <name type="scientific">Hexamita inflata</name>
    <dbReference type="NCBI Taxonomy" id="28002"/>
    <lineage>
        <taxon>Eukaryota</taxon>
        <taxon>Metamonada</taxon>
        <taxon>Diplomonadida</taxon>
        <taxon>Hexamitidae</taxon>
        <taxon>Hexamitinae</taxon>
        <taxon>Hexamita</taxon>
    </lineage>
</organism>
<reference evidence="3 4" key="2">
    <citation type="submission" date="2024-07" db="EMBL/GenBank/DDBJ databases">
        <authorList>
            <person name="Akdeniz Z."/>
        </authorList>
    </citation>
    <scope>NUCLEOTIDE SEQUENCE [LARGE SCALE GENOMIC DNA]</scope>
</reference>
<proteinExistence type="predicted"/>
<dbReference type="Gene3D" id="1.10.10.60">
    <property type="entry name" value="Homeodomain-like"/>
    <property type="match status" value="1"/>
</dbReference>
<protein>
    <submittedName>
        <fullName evidence="2">Homeobox-like domain superfamily</fullName>
    </submittedName>
    <submittedName>
        <fullName evidence="3">Homeobox-like_domain superfamily</fullName>
    </submittedName>
</protein>
<evidence type="ECO:0000313" key="4">
    <source>
        <dbReference type="Proteomes" id="UP001642409"/>
    </source>
</evidence>
<dbReference type="Proteomes" id="UP001642409">
    <property type="component" value="Unassembled WGS sequence"/>
</dbReference>
<dbReference type="GO" id="GO:0003677">
    <property type="term" value="F:DNA binding"/>
    <property type="evidence" value="ECO:0007669"/>
    <property type="project" value="UniProtKB-KW"/>
</dbReference>
<sequence length="95" mass="11485">MYTNQRWTGNQRWTEAENNEFKLQLKVYPGDFMQVAEKMNKSYSQVRSHFYNIEKKARDLKLNLNLAKIEKDLDKSMQSQSEQPKYQLIVFDFIK</sequence>
<dbReference type="AlphaFoldDB" id="A0AA86ND11"/>
<keyword evidence="2" id="KW-0371">Homeobox</keyword>
<evidence type="ECO:0000313" key="3">
    <source>
        <dbReference type="EMBL" id="CAL6102345.1"/>
    </source>
</evidence>